<evidence type="ECO:0000313" key="2">
    <source>
        <dbReference type="EMBL" id="GGE25799.1"/>
    </source>
</evidence>
<dbReference type="Proteomes" id="UP000599179">
    <property type="component" value="Unassembled WGS sequence"/>
</dbReference>
<dbReference type="RefSeq" id="WP_188457324.1">
    <property type="nucleotide sequence ID" value="NZ_BMGM01000001.1"/>
</dbReference>
<keyword evidence="1" id="KW-0732">Signal</keyword>
<protein>
    <recommendedName>
        <fullName evidence="4">Outer membrane protein beta-barrel domain-containing protein</fullName>
    </recommendedName>
</protein>
<sequence>MSKNWIFRLSLVSILLLSKSLFAQTDVPLTSEEITKLVNPDQKKWRNLFVNVGGEFVDDYAINSVLFAQDVPVIPTNLFYLGVGFSYRNQEFKDTFEVELGFNLATSEEEEFNYGNNYNEVQFQLRYERRFLDVKSAFFSAGLQAKYLFANLDIYPIETSVNIDELTTSANNTSIQNQALFLGPSFSFNWINPNSDRLMLRVILNYDFNLYNTDWEAQYGTTINSFNEDASRSSIRLLIPLYF</sequence>
<evidence type="ECO:0000256" key="1">
    <source>
        <dbReference type="SAM" id="SignalP"/>
    </source>
</evidence>
<comment type="caution">
    <text evidence="2">The sequence shown here is derived from an EMBL/GenBank/DDBJ whole genome shotgun (WGS) entry which is preliminary data.</text>
</comment>
<evidence type="ECO:0000313" key="3">
    <source>
        <dbReference type="Proteomes" id="UP000599179"/>
    </source>
</evidence>
<feature type="signal peptide" evidence="1">
    <location>
        <begin position="1"/>
        <end position="23"/>
    </location>
</feature>
<organism evidence="2 3">
    <name type="scientific">Psychroflexus planctonicus</name>
    <dbReference type="NCBI Taxonomy" id="1526575"/>
    <lineage>
        <taxon>Bacteria</taxon>
        <taxon>Pseudomonadati</taxon>
        <taxon>Bacteroidota</taxon>
        <taxon>Flavobacteriia</taxon>
        <taxon>Flavobacteriales</taxon>
        <taxon>Flavobacteriaceae</taxon>
        <taxon>Psychroflexus</taxon>
    </lineage>
</organism>
<name>A0ABQ1SDX0_9FLAO</name>
<dbReference type="EMBL" id="BMGM01000001">
    <property type="protein sequence ID" value="GGE25799.1"/>
    <property type="molecule type" value="Genomic_DNA"/>
</dbReference>
<reference evidence="3" key="1">
    <citation type="journal article" date="2019" name="Int. J. Syst. Evol. Microbiol.">
        <title>The Global Catalogue of Microorganisms (GCM) 10K type strain sequencing project: providing services to taxonomists for standard genome sequencing and annotation.</title>
        <authorList>
            <consortium name="The Broad Institute Genomics Platform"/>
            <consortium name="The Broad Institute Genome Sequencing Center for Infectious Disease"/>
            <person name="Wu L."/>
            <person name="Ma J."/>
        </authorList>
    </citation>
    <scope>NUCLEOTIDE SEQUENCE [LARGE SCALE GENOMIC DNA]</scope>
    <source>
        <strain evidence="3">CGMCC 1.12931</strain>
    </source>
</reference>
<gene>
    <name evidence="2" type="ORF">GCM10010832_03180</name>
</gene>
<accession>A0ABQ1SDX0</accession>
<proteinExistence type="predicted"/>
<feature type="chain" id="PRO_5045990589" description="Outer membrane protein beta-barrel domain-containing protein" evidence="1">
    <location>
        <begin position="24"/>
        <end position="243"/>
    </location>
</feature>
<evidence type="ECO:0008006" key="4">
    <source>
        <dbReference type="Google" id="ProtNLM"/>
    </source>
</evidence>
<keyword evidence="3" id="KW-1185">Reference proteome</keyword>